<comment type="caution">
    <text evidence="2">The sequence shown here is derived from an EMBL/GenBank/DDBJ whole genome shotgun (WGS) entry which is preliminary data.</text>
</comment>
<proteinExistence type="predicted"/>
<name>A0A8H5HLC6_9AGAR</name>
<keyword evidence="3" id="KW-1185">Reference proteome</keyword>
<feature type="compositionally biased region" description="Polar residues" evidence="1">
    <location>
        <begin position="155"/>
        <end position="170"/>
    </location>
</feature>
<dbReference type="OrthoDB" id="10251155at2759"/>
<reference evidence="2 3" key="1">
    <citation type="journal article" date="2020" name="ISME J.">
        <title>Uncovering the hidden diversity of litter-decomposition mechanisms in mushroom-forming fungi.</title>
        <authorList>
            <person name="Floudas D."/>
            <person name="Bentzer J."/>
            <person name="Ahren D."/>
            <person name="Johansson T."/>
            <person name="Persson P."/>
            <person name="Tunlid A."/>
        </authorList>
    </citation>
    <scope>NUCLEOTIDE SEQUENCE [LARGE SCALE GENOMIC DNA]</scope>
    <source>
        <strain evidence="2 3">CBS 406.79</strain>
    </source>
</reference>
<accession>A0A8H5HLC6</accession>
<dbReference type="Proteomes" id="UP000518752">
    <property type="component" value="Unassembled WGS sequence"/>
</dbReference>
<sequence length="222" mass="24785">MPPATSAFISPSHFEYIGRNKWRCTLCRRKEMSLGDAVGHELECEEHGVPASAEHAPAWDDAGTSAEAWLSPGPIAAAHQVHDIVPFWIRGIEAAERGQVLRFEDFLNTFQADPDPWPPRRFTAWAQADRHSHYGRHFVNSGHPLWDAEARNWASPPSTGTGKRTSNQSMMPAPHSLVELIASQNALSENRKKEMHSFIELSTAEKIKKIDGLICSLRSSQI</sequence>
<dbReference type="EMBL" id="JAACJN010000040">
    <property type="protein sequence ID" value="KAF5385450.1"/>
    <property type="molecule type" value="Genomic_DNA"/>
</dbReference>
<dbReference type="AlphaFoldDB" id="A0A8H5HLC6"/>
<evidence type="ECO:0000256" key="1">
    <source>
        <dbReference type="SAM" id="MobiDB-lite"/>
    </source>
</evidence>
<feature type="region of interest" description="Disordered" evidence="1">
    <location>
        <begin position="150"/>
        <end position="170"/>
    </location>
</feature>
<organism evidence="2 3">
    <name type="scientific">Collybiopsis confluens</name>
    <dbReference type="NCBI Taxonomy" id="2823264"/>
    <lineage>
        <taxon>Eukaryota</taxon>
        <taxon>Fungi</taxon>
        <taxon>Dikarya</taxon>
        <taxon>Basidiomycota</taxon>
        <taxon>Agaricomycotina</taxon>
        <taxon>Agaricomycetes</taxon>
        <taxon>Agaricomycetidae</taxon>
        <taxon>Agaricales</taxon>
        <taxon>Marasmiineae</taxon>
        <taxon>Omphalotaceae</taxon>
        <taxon>Collybiopsis</taxon>
    </lineage>
</organism>
<evidence type="ECO:0000313" key="3">
    <source>
        <dbReference type="Proteomes" id="UP000518752"/>
    </source>
</evidence>
<gene>
    <name evidence="2" type="ORF">D9757_005409</name>
</gene>
<evidence type="ECO:0000313" key="2">
    <source>
        <dbReference type="EMBL" id="KAF5385450.1"/>
    </source>
</evidence>
<protein>
    <submittedName>
        <fullName evidence="2">Uncharacterized protein</fullName>
    </submittedName>
</protein>